<dbReference type="PANTHER" id="PTHR24171:SF9">
    <property type="entry name" value="ANKYRIN REPEAT DOMAIN-CONTAINING PROTEIN 39"/>
    <property type="match status" value="1"/>
</dbReference>
<dbReference type="EMBL" id="GG666563">
    <property type="protein sequence ID" value="EEN54926.1"/>
    <property type="molecule type" value="Genomic_DNA"/>
</dbReference>
<dbReference type="PANTHER" id="PTHR24171">
    <property type="entry name" value="ANKYRIN REPEAT DOMAIN-CONTAINING PROTEIN 39-RELATED"/>
    <property type="match status" value="1"/>
</dbReference>
<dbReference type="Gene3D" id="1.25.40.20">
    <property type="entry name" value="Ankyrin repeat-containing domain"/>
    <property type="match status" value="2"/>
</dbReference>
<dbReference type="SUPFAM" id="SSF48403">
    <property type="entry name" value="Ankyrin repeat"/>
    <property type="match status" value="1"/>
</dbReference>
<evidence type="ECO:0000313" key="4">
    <source>
        <dbReference type="EMBL" id="EEN54926.1"/>
    </source>
</evidence>
<feature type="repeat" description="ANK" evidence="3">
    <location>
        <begin position="1"/>
        <end position="36"/>
    </location>
</feature>
<sequence>YNETALHIAMDSTTERNLPIIELLLAYGADPNHESKDGSSLLHLAVKRGKMKTVGVLVQAGTNRAALDREGRSPLHLAAADGHSELVDLLCLPEVLNSPDKDGLTALHLAADRGSLTTVRALL</sequence>
<protein>
    <submittedName>
        <fullName evidence="4">Uncharacterized protein</fullName>
    </submittedName>
</protein>
<dbReference type="eggNOG" id="KOG4177">
    <property type="taxonomic scope" value="Eukaryota"/>
</dbReference>
<dbReference type="SMART" id="SM00248">
    <property type="entry name" value="ANK"/>
    <property type="match status" value="3"/>
</dbReference>
<gene>
    <name evidence="4" type="ORF">BRAFLDRAFT_221772</name>
</gene>
<feature type="non-terminal residue" evidence="4">
    <location>
        <position position="123"/>
    </location>
</feature>
<evidence type="ECO:0000256" key="2">
    <source>
        <dbReference type="ARBA" id="ARBA00023043"/>
    </source>
</evidence>
<dbReference type="AlphaFoldDB" id="C3YXW7"/>
<dbReference type="InParanoid" id="C3YXW7"/>
<dbReference type="Pfam" id="PF00023">
    <property type="entry name" value="Ank"/>
    <property type="match status" value="1"/>
</dbReference>
<evidence type="ECO:0000256" key="1">
    <source>
        <dbReference type="ARBA" id="ARBA00022737"/>
    </source>
</evidence>
<keyword evidence="1" id="KW-0677">Repeat</keyword>
<dbReference type="Pfam" id="PF12796">
    <property type="entry name" value="Ank_2"/>
    <property type="match status" value="1"/>
</dbReference>
<dbReference type="InterPro" id="IPR002110">
    <property type="entry name" value="Ankyrin_rpt"/>
</dbReference>
<keyword evidence="2 3" id="KW-0040">ANK repeat</keyword>
<feature type="repeat" description="ANK" evidence="3">
    <location>
        <begin position="37"/>
        <end position="69"/>
    </location>
</feature>
<feature type="repeat" description="ANK" evidence="3">
    <location>
        <begin position="102"/>
        <end position="123"/>
    </location>
</feature>
<proteinExistence type="predicted"/>
<name>C3YXW7_BRAFL</name>
<dbReference type="STRING" id="7739.C3YXW7"/>
<dbReference type="PROSITE" id="PS50088">
    <property type="entry name" value="ANK_REPEAT"/>
    <property type="match status" value="4"/>
</dbReference>
<feature type="non-terminal residue" evidence="4">
    <location>
        <position position="1"/>
    </location>
</feature>
<evidence type="ECO:0000256" key="3">
    <source>
        <dbReference type="PROSITE-ProRule" id="PRU00023"/>
    </source>
</evidence>
<dbReference type="InterPro" id="IPR036770">
    <property type="entry name" value="Ankyrin_rpt-contain_sf"/>
</dbReference>
<dbReference type="PROSITE" id="PS50297">
    <property type="entry name" value="ANK_REP_REGION"/>
    <property type="match status" value="4"/>
</dbReference>
<accession>C3YXW7</accession>
<organism>
    <name type="scientific">Branchiostoma floridae</name>
    <name type="common">Florida lancelet</name>
    <name type="synonym">Amphioxus</name>
    <dbReference type="NCBI Taxonomy" id="7739"/>
    <lineage>
        <taxon>Eukaryota</taxon>
        <taxon>Metazoa</taxon>
        <taxon>Chordata</taxon>
        <taxon>Cephalochordata</taxon>
        <taxon>Leptocardii</taxon>
        <taxon>Amphioxiformes</taxon>
        <taxon>Branchiostomatidae</taxon>
        <taxon>Branchiostoma</taxon>
    </lineage>
</organism>
<feature type="repeat" description="ANK" evidence="3">
    <location>
        <begin position="70"/>
        <end position="90"/>
    </location>
</feature>
<reference evidence="4" key="1">
    <citation type="journal article" date="2008" name="Nature">
        <title>The amphioxus genome and the evolution of the chordate karyotype.</title>
        <authorList>
            <consortium name="US DOE Joint Genome Institute (JGI-PGF)"/>
            <person name="Putnam N.H."/>
            <person name="Butts T."/>
            <person name="Ferrier D.E.K."/>
            <person name="Furlong R.F."/>
            <person name="Hellsten U."/>
            <person name="Kawashima T."/>
            <person name="Robinson-Rechavi M."/>
            <person name="Shoguchi E."/>
            <person name="Terry A."/>
            <person name="Yu J.-K."/>
            <person name="Benito-Gutierrez E.L."/>
            <person name="Dubchak I."/>
            <person name="Garcia-Fernandez J."/>
            <person name="Gibson-Brown J.J."/>
            <person name="Grigoriev I.V."/>
            <person name="Horton A.C."/>
            <person name="de Jong P.J."/>
            <person name="Jurka J."/>
            <person name="Kapitonov V.V."/>
            <person name="Kohara Y."/>
            <person name="Kuroki Y."/>
            <person name="Lindquist E."/>
            <person name="Lucas S."/>
            <person name="Osoegawa K."/>
            <person name="Pennacchio L.A."/>
            <person name="Salamov A.A."/>
            <person name="Satou Y."/>
            <person name="Sauka-Spengler T."/>
            <person name="Schmutz J."/>
            <person name="Shin-I T."/>
            <person name="Toyoda A."/>
            <person name="Bronner-Fraser M."/>
            <person name="Fujiyama A."/>
            <person name="Holland L.Z."/>
            <person name="Holland P.W.H."/>
            <person name="Satoh N."/>
            <person name="Rokhsar D.S."/>
        </authorList>
    </citation>
    <scope>NUCLEOTIDE SEQUENCE [LARGE SCALE GENOMIC DNA]</scope>
    <source>
        <strain evidence="4">S238N-H82</strain>
        <tissue evidence="4">Testes</tissue>
    </source>
</reference>